<dbReference type="EMBL" id="BMTU01000003">
    <property type="protein sequence ID" value="GGQ71433.1"/>
    <property type="molecule type" value="Genomic_DNA"/>
</dbReference>
<comment type="caution">
    <text evidence="3">The sequence shown here is derived from an EMBL/GenBank/DDBJ whole genome shotgun (WGS) entry which is preliminary data.</text>
</comment>
<proteinExistence type="predicted"/>
<dbReference type="RefSeq" id="WP_189557034.1">
    <property type="nucleotide sequence ID" value="NZ_BMTE01000015.1"/>
</dbReference>
<evidence type="ECO:0000256" key="1">
    <source>
        <dbReference type="SAM" id="Phobius"/>
    </source>
</evidence>
<accession>A0A918ETS6</accession>
<keyword evidence="1" id="KW-0472">Membrane</keyword>
<evidence type="ECO:0000313" key="4">
    <source>
        <dbReference type="Proteomes" id="UP000656732"/>
    </source>
</evidence>
<feature type="domain" description="Transglycosylase SLT" evidence="2">
    <location>
        <begin position="119"/>
        <end position="227"/>
    </location>
</feature>
<dbReference type="InterPro" id="IPR008258">
    <property type="entry name" value="Transglycosylase_SLT_dom_1"/>
</dbReference>
<dbReference type="SUPFAM" id="SSF53955">
    <property type="entry name" value="Lysozyme-like"/>
    <property type="match status" value="1"/>
</dbReference>
<evidence type="ECO:0000259" key="2">
    <source>
        <dbReference type="Pfam" id="PF01464"/>
    </source>
</evidence>
<keyword evidence="4" id="KW-1185">Reference proteome</keyword>
<dbReference type="Gene3D" id="1.10.530.10">
    <property type="match status" value="1"/>
</dbReference>
<dbReference type="PROSITE" id="PS51257">
    <property type="entry name" value="PROKAR_LIPOPROTEIN"/>
    <property type="match status" value="1"/>
</dbReference>
<sequence length="267" mass="26477">MGAGSDRGTEDGVSAATRNTVLAGTGCGCLLSPVVVAGGAIVVIIICGFGVLLAPLIALILLFGGGGGGGGDGASNEEIAEQVMDAFEGDGKGELEESTVPEDLVEPIKDAGAVCEAIGPIVIAAQIEYESGFDASLVGSGGERGLSQLPPEVFEEYGEDDDDNDEVSALDAEDSVMAQGRYLCALAGQVQQAVDDGRAEGGVLDLTLAAYHVGIDTVLAAGGLPRTNEAQGYVAAVRAQFAKYAGVAAPPAGATPGVTPDPAASPA</sequence>
<dbReference type="CDD" id="cd00254">
    <property type="entry name" value="LT-like"/>
    <property type="match status" value="1"/>
</dbReference>
<keyword evidence="1" id="KW-1133">Transmembrane helix</keyword>
<dbReference type="Pfam" id="PF01464">
    <property type="entry name" value="SLT"/>
    <property type="match status" value="1"/>
</dbReference>
<evidence type="ECO:0000313" key="3">
    <source>
        <dbReference type="EMBL" id="GGQ71433.1"/>
    </source>
</evidence>
<organism evidence="3 4">
    <name type="scientific">Streptomyces pilosus</name>
    <dbReference type="NCBI Taxonomy" id="28893"/>
    <lineage>
        <taxon>Bacteria</taxon>
        <taxon>Bacillati</taxon>
        <taxon>Actinomycetota</taxon>
        <taxon>Actinomycetes</taxon>
        <taxon>Kitasatosporales</taxon>
        <taxon>Streptomycetaceae</taxon>
        <taxon>Streptomyces</taxon>
    </lineage>
</organism>
<reference evidence="3" key="2">
    <citation type="submission" date="2020-09" db="EMBL/GenBank/DDBJ databases">
        <authorList>
            <person name="Sun Q."/>
            <person name="Ohkuma M."/>
        </authorList>
    </citation>
    <scope>NUCLEOTIDE SEQUENCE</scope>
    <source>
        <strain evidence="3">JCM 4403</strain>
    </source>
</reference>
<reference evidence="3" key="1">
    <citation type="journal article" date="2014" name="Int. J. Syst. Evol. Microbiol.">
        <title>Complete genome sequence of Corynebacterium casei LMG S-19264T (=DSM 44701T), isolated from a smear-ripened cheese.</title>
        <authorList>
            <consortium name="US DOE Joint Genome Institute (JGI-PGF)"/>
            <person name="Walter F."/>
            <person name="Albersmeier A."/>
            <person name="Kalinowski J."/>
            <person name="Ruckert C."/>
        </authorList>
    </citation>
    <scope>NUCLEOTIDE SEQUENCE</scope>
    <source>
        <strain evidence="3">JCM 4403</strain>
    </source>
</reference>
<dbReference type="InterPro" id="IPR023346">
    <property type="entry name" value="Lysozyme-like_dom_sf"/>
</dbReference>
<gene>
    <name evidence="3" type="ORF">GCM10010280_16970</name>
</gene>
<dbReference type="Proteomes" id="UP000656732">
    <property type="component" value="Unassembled WGS sequence"/>
</dbReference>
<keyword evidence="1" id="KW-0812">Transmembrane</keyword>
<feature type="transmembrane region" description="Helical" evidence="1">
    <location>
        <begin position="40"/>
        <end position="63"/>
    </location>
</feature>
<name>A0A918ETS6_9ACTN</name>
<protein>
    <recommendedName>
        <fullName evidence="2">Transglycosylase SLT domain-containing protein</fullName>
    </recommendedName>
</protein>
<dbReference type="AlphaFoldDB" id="A0A918ETS6"/>